<dbReference type="GO" id="GO:0003676">
    <property type="term" value="F:nucleic acid binding"/>
    <property type="evidence" value="ECO:0007669"/>
    <property type="project" value="InterPro"/>
</dbReference>
<dbReference type="InterPro" id="IPR036397">
    <property type="entry name" value="RNaseH_sf"/>
</dbReference>
<dbReference type="EMBL" id="MHSN01000031">
    <property type="protein sequence ID" value="OHA44283.1"/>
    <property type="molecule type" value="Genomic_DNA"/>
</dbReference>
<evidence type="ECO:0000313" key="4">
    <source>
        <dbReference type="Proteomes" id="UP000176881"/>
    </source>
</evidence>
<feature type="domain" description="Winged helix-turn helix" evidence="2">
    <location>
        <begin position="100"/>
        <end position="157"/>
    </location>
</feature>
<evidence type="ECO:0008006" key="5">
    <source>
        <dbReference type="Google" id="ProtNLM"/>
    </source>
</evidence>
<dbReference type="Gene3D" id="3.30.420.10">
    <property type="entry name" value="Ribonuclease H-like superfamily/Ribonuclease H"/>
    <property type="match status" value="1"/>
</dbReference>
<dbReference type="STRING" id="1802335.A3G59_02570"/>
<dbReference type="Pfam" id="PF13358">
    <property type="entry name" value="DDE_3"/>
    <property type="match status" value="1"/>
</dbReference>
<feature type="domain" description="Tc1-like transposase DDE" evidence="1">
    <location>
        <begin position="173"/>
        <end position="280"/>
    </location>
</feature>
<sequence>MKYKRDFRSLDEATQAEVRRLAFADLDRGDRIQRVADRYEVNYQTIKDWKHRRTELEKRDCFGQKRGRDEHEQKLIQPKKEEMIKTIIKNKTPDDINIEATLWDRRAIQALVKQKVGVTLNLQRVSVYAKRWGLSPQRPAKYASEQDQAKITEWLKKEYPLIRERAKAEGAEIHWEDETGIALSTYHARGYASKGNTPVISLPAKKARVSMISSITNRGDMQFMLYQKGLKAPTFITFMRRLITHRKRKIFLIVDNLRAHYAKKVEVWVTAHRDEIEIFFPASLCSAVQSR</sequence>
<comment type="caution">
    <text evidence="3">The sequence shown here is derived from an EMBL/GenBank/DDBJ whole genome shotgun (WGS) entry which is preliminary data.</text>
</comment>
<gene>
    <name evidence="3" type="ORF">A3G59_02570</name>
</gene>
<dbReference type="Proteomes" id="UP000176881">
    <property type="component" value="Unassembled WGS sequence"/>
</dbReference>
<name>A0A1G2P7N1_9BACT</name>
<dbReference type="Pfam" id="PF13592">
    <property type="entry name" value="HTH_33"/>
    <property type="match status" value="1"/>
</dbReference>
<reference evidence="3 4" key="1">
    <citation type="journal article" date="2016" name="Nat. Commun.">
        <title>Thousands of microbial genomes shed light on interconnected biogeochemical processes in an aquifer system.</title>
        <authorList>
            <person name="Anantharaman K."/>
            <person name="Brown C.T."/>
            <person name="Hug L.A."/>
            <person name="Sharon I."/>
            <person name="Castelle C.J."/>
            <person name="Probst A.J."/>
            <person name="Thomas B.C."/>
            <person name="Singh A."/>
            <person name="Wilkins M.J."/>
            <person name="Karaoz U."/>
            <person name="Brodie E.L."/>
            <person name="Williams K.H."/>
            <person name="Hubbard S.S."/>
            <person name="Banfield J.F."/>
        </authorList>
    </citation>
    <scope>NUCLEOTIDE SEQUENCE [LARGE SCALE GENOMIC DNA]</scope>
</reference>
<protein>
    <recommendedName>
        <fullName evidence="5">IS630 family transposase</fullName>
    </recommendedName>
</protein>
<evidence type="ECO:0000259" key="2">
    <source>
        <dbReference type="Pfam" id="PF13592"/>
    </source>
</evidence>
<dbReference type="InterPro" id="IPR038717">
    <property type="entry name" value="Tc1-like_DDE_dom"/>
</dbReference>
<dbReference type="AlphaFoldDB" id="A0A1G2P7N1"/>
<proteinExistence type="predicted"/>
<accession>A0A1G2P7N1</accession>
<organism evidence="3 4">
    <name type="scientific">Candidatus Taylorbacteria bacterium RIFCSPLOWO2_12_FULL_47_20</name>
    <dbReference type="NCBI Taxonomy" id="1802335"/>
    <lineage>
        <taxon>Bacteria</taxon>
        <taxon>Candidatus Tayloriibacteriota</taxon>
    </lineage>
</organism>
<evidence type="ECO:0000313" key="3">
    <source>
        <dbReference type="EMBL" id="OHA44283.1"/>
    </source>
</evidence>
<dbReference type="InterPro" id="IPR025959">
    <property type="entry name" value="Winged_HTH_dom"/>
</dbReference>
<evidence type="ECO:0000259" key="1">
    <source>
        <dbReference type="Pfam" id="PF13358"/>
    </source>
</evidence>
<dbReference type="NCBIfam" id="NF033545">
    <property type="entry name" value="transpos_IS630"/>
    <property type="match status" value="1"/>
</dbReference>
<dbReference type="InterPro" id="IPR047655">
    <property type="entry name" value="Transpos_IS630-like"/>
</dbReference>